<dbReference type="RefSeq" id="WP_150077117.1">
    <property type="nucleotide sequence ID" value="NZ_VWOX01000007.1"/>
</dbReference>
<gene>
    <name evidence="2" type="ORF">FYK55_14310</name>
</gene>
<reference evidence="2 3" key="1">
    <citation type="submission" date="2019-08" db="EMBL/GenBank/DDBJ databases">
        <authorList>
            <person name="Dhanesh K."/>
            <person name="Kumar G."/>
            <person name="Sasikala C."/>
            <person name="Venkata Ramana C."/>
        </authorList>
    </citation>
    <scope>NUCLEOTIDE SEQUENCE [LARGE SCALE GENOMIC DNA]</scope>
    <source>
        <strain evidence="2 3">JC645</strain>
    </source>
</reference>
<dbReference type="Proteomes" id="UP000324479">
    <property type="component" value="Unassembled WGS sequence"/>
</dbReference>
<evidence type="ECO:0000313" key="3">
    <source>
        <dbReference type="Proteomes" id="UP000324479"/>
    </source>
</evidence>
<proteinExistence type="predicted"/>
<keyword evidence="1" id="KW-0732">Signal</keyword>
<protein>
    <recommendedName>
        <fullName evidence="4">Secreted protein</fullName>
    </recommendedName>
</protein>
<name>A0A5M6D876_9BACT</name>
<feature type="signal peptide" evidence="1">
    <location>
        <begin position="1"/>
        <end position="27"/>
    </location>
</feature>
<organism evidence="2 3">
    <name type="scientific">Roseiconus nitratireducens</name>
    <dbReference type="NCBI Taxonomy" id="2605748"/>
    <lineage>
        <taxon>Bacteria</taxon>
        <taxon>Pseudomonadati</taxon>
        <taxon>Planctomycetota</taxon>
        <taxon>Planctomycetia</taxon>
        <taxon>Pirellulales</taxon>
        <taxon>Pirellulaceae</taxon>
        <taxon>Roseiconus</taxon>
    </lineage>
</organism>
<feature type="chain" id="PRO_5024381180" description="Secreted protein" evidence="1">
    <location>
        <begin position="28"/>
        <end position="341"/>
    </location>
</feature>
<dbReference type="SUPFAM" id="SSF75005">
    <property type="entry name" value="Arabinanase/levansucrase/invertase"/>
    <property type="match status" value="1"/>
</dbReference>
<dbReference type="InterPro" id="IPR023296">
    <property type="entry name" value="Glyco_hydro_beta-prop_sf"/>
</dbReference>
<evidence type="ECO:0000313" key="2">
    <source>
        <dbReference type="EMBL" id="KAA5542700.1"/>
    </source>
</evidence>
<dbReference type="Gene3D" id="2.115.10.20">
    <property type="entry name" value="Glycosyl hydrolase domain, family 43"/>
    <property type="match status" value="2"/>
</dbReference>
<comment type="caution">
    <text evidence="2">The sequence shown here is derived from an EMBL/GenBank/DDBJ whole genome shotgun (WGS) entry which is preliminary data.</text>
</comment>
<evidence type="ECO:0008006" key="4">
    <source>
        <dbReference type="Google" id="ProtNLM"/>
    </source>
</evidence>
<keyword evidence="3" id="KW-1185">Reference proteome</keyword>
<accession>A0A5M6D876</accession>
<sequence>MNPEIHRAVRRFCVFAISLATVFALQAAAVGDGPLPKFTYAGVALQPSDLTIAPATELERASIIKMEGRVQNPLGKYYLYYSPHKHVGISLAFSDSLAGPWVEYQGNPIVKDAAIPDVRWIEETGRFHLWGHKKNKQSEMWTSTDGLHFDYHSTSITANVIGTRNATYTRTYEYPLERYGSKYILLYSGFDLKRQIRCVWLAHSPDGENWTQETTPLVEPIEGENKDIYGPSLFQWQGRNFIVYQDHTAYRGGNVKYVEVDQQLSPVGDQGERHFLIDPRPDSPVGNRYRGGEFYRDGDTLYLFASGGDDPRRIIYATAHIGEAHIEEARATEHAASETAE</sequence>
<evidence type="ECO:0000256" key="1">
    <source>
        <dbReference type="SAM" id="SignalP"/>
    </source>
</evidence>
<dbReference type="AlphaFoldDB" id="A0A5M6D876"/>
<dbReference type="EMBL" id="VWOX01000007">
    <property type="protein sequence ID" value="KAA5542700.1"/>
    <property type="molecule type" value="Genomic_DNA"/>
</dbReference>